<dbReference type="HOGENOM" id="CLU_2672602_0_0_1"/>
<dbReference type="AlphaFoldDB" id="A7F650"/>
<name>A7F650_SCLS1</name>
<gene>
    <name evidence="1" type="ORF">SS1G_13078</name>
</gene>
<organism evidence="1 2">
    <name type="scientific">Sclerotinia sclerotiorum (strain ATCC 18683 / 1980 / Ss-1)</name>
    <name type="common">White mold</name>
    <name type="synonym">Whetzelinia sclerotiorum</name>
    <dbReference type="NCBI Taxonomy" id="665079"/>
    <lineage>
        <taxon>Eukaryota</taxon>
        <taxon>Fungi</taxon>
        <taxon>Dikarya</taxon>
        <taxon>Ascomycota</taxon>
        <taxon>Pezizomycotina</taxon>
        <taxon>Leotiomycetes</taxon>
        <taxon>Helotiales</taxon>
        <taxon>Sclerotiniaceae</taxon>
        <taxon>Sclerotinia</taxon>
    </lineage>
</organism>
<protein>
    <submittedName>
        <fullName evidence="1">Uncharacterized protein</fullName>
    </submittedName>
</protein>
<sequence length="75" mass="8329">MAGDLLRRRYFLSFRPTGRLSISKFSVYFIEGCCRVHCGFLKLHFWIPQTNSGWDGGSAATTLRFSVEGPGGGPN</sequence>
<dbReference type="GeneID" id="5482034"/>
<dbReference type="Proteomes" id="UP000001312">
    <property type="component" value="Unassembled WGS sequence"/>
</dbReference>
<evidence type="ECO:0000313" key="1">
    <source>
        <dbReference type="EMBL" id="EDN98221.1"/>
    </source>
</evidence>
<reference evidence="2" key="1">
    <citation type="journal article" date="2011" name="PLoS Genet.">
        <title>Genomic analysis of the necrotrophic fungal pathogens Sclerotinia sclerotiorum and Botrytis cinerea.</title>
        <authorList>
            <person name="Amselem J."/>
            <person name="Cuomo C.A."/>
            <person name="van Kan J.A."/>
            <person name="Viaud M."/>
            <person name="Benito E.P."/>
            <person name="Couloux A."/>
            <person name="Coutinho P.M."/>
            <person name="de Vries R.P."/>
            <person name="Dyer P.S."/>
            <person name="Fillinger S."/>
            <person name="Fournier E."/>
            <person name="Gout L."/>
            <person name="Hahn M."/>
            <person name="Kohn L."/>
            <person name="Lapalu N."/>
            <person name="Plummer K.M."/>
            <person name="Pradier J.M."/>
            <person name="Quevillon E."/>
            <person name="Sharon A."/>
            <person name="Simon A."/>
            <person name="ten Have A."/>
            <person name="Tudzynski B."/>
            <person name="Tudzynski P."/>
            <person name="Wincker P."/>
            <person name="Andrew M."/>
            <person name="Anthouard V."/>
            <person name="Beever R.E."/>
            <person name="Beffa R."/>
            <person name="Benoit I."/>
            <person name="Bouzid O."/>
            <person name="Brault B."/>
            <person name="Chen Z."/>
            <person name="Choquer M."/>
            <person name="Collemare J."/>
            <person name="Cotton P."/>
            <person name="Danchin E.G."/>
            <person name="Da Silva C."/>
            <person name="Gautier A."/>
            <person name="Giraud C."/>
            <person name="Giraud T."/>
            <person name="Gonzalez C."/>
            <person name="Grossetete S."/>
            <person name="Guldener U."/>
            <person name="Henrissat B."/>
            <person name="Howlett B.J."/>
            <person name="Kodira C."/>
            <person name="Kretschmer M."/>
            <person name="Lappartient A."/>
            <person name="Leroch M."/>
            <person name="Levis C."/>
            <person name="Mauceli E."/>
            <person name="Neuveglise C."/>
            <person name="Oeser B."/>
            <person name="Pearson M."/>
            <person name="Poulain J."/>
            <person name="Poussereau N."/>
            <person name="Quesneville H."/>
            <person name="Rascle C."/>
            <person name="Schumacher J."/>
            <person name="Segurens B."/>
            <person name="Sexton A."/>
            <person name="Silva E."/>
            <person name="Sirven C."/>
            <person name="Soanes D.M."/>
            <person name="Talbot N.J."/>
            <person name="Templeton M."/>
            <person name="Yandava C."/>
            <person name="Yarden O."/>
            <person name="Zeng Q."/>
            <person name="Rollins J.A."/>
            <person name="Lebrun M.H."/>
            <person name="Dickman M."/>
        </authorList>
    </citation>
    <scope>NUCLEOTIDE SEQUENCE [LARGE SCALE GENOMIC DNA]</scope>
    <source>
        <strain evidence="2">ATCC 18683 / 1980 / Ss-1</strain>
    </source>
</reference>
<keyword evidence="2" id="KW-1185">Reference proteome</keyword>
<dbReference type="RefSeq" id="XP_001585986.1">
    <property type="nucleotide sequence ID" value="XM_001585936.1"/>
</dbReference>
<dbReference type="KEGG" id="ssl:SS1G_13078"/>
<proteinExistence type="predicted"/>
<evidence type="ECO:0000313" key="2">
    <source>
        <dbReference type="Proteomes" id="UP000001312"/>
    </source>
</evidence>
<dbReference type="EMBL" id="CH476643">
    <property type="protein sequence ID" value="EDN98221.1"/>
    <property type="molecule type" value="Genomic_DNA"/>
</dbReference>
<dbReference type="InParanoid" id="A7F650"/>
<accession>A7F650</accession>